<gene>
    <name evidence="1" type="ORF">RDB_LOCUS153991</name>
</gene>
<sequence>MHTFPSYLLGELPPALTQARNATMMSPLIYRDWKERRETFSGYLQFLYDKNKEVFPYVFKHERLIIPRSQLANTIEMTRQHESIINNLKEMGQDPLSLDPYFIYNGYQEAFKGLLDCFRGGNCNEIDEEFKMGLLMGMSRKMTIAHSQALERIEQEETGAQEEIDS</sequence>
<protein>
    <submittedName>
        <fullName evidence="1">Uncharacterized protein</fullName>
    </submittedName>
</protein>
<reference evidence="1" key="1">
    <citation type="submission" date="2021-01" db="EMBL/GenBank/DDBJ databases">
        <authorList>
            <person name="Kaushik A."/>
        </authorList>
    </citation>
    <scope>NUCLEOTIDE SEQUENCE</scope>
    <source>
        <strain evidence="1">AG1-1C</strain>
    </source>
</reference>
<evidence type="ECO:0000313" key="1">
    <source>
        <dbReference type="EMBL" id="CAE6457202.1"/>
    </source>
</evidence>
<evidence type="ECO:0000313" key="2">
    <source>
        <dbReference type="Proteomes" id="UP000663846"/>
    </source>
</evidence>
<proteinExistence type="predicted"/>
<organism evidence="1 2">
    <name type="scientific">Rhizoctonia solani</name>
    <dbReference type="NCBI Taxonomy" id="456999"/>
    <lineage>
        <taxon>Eukaryota</taxon>
        <taxon>Fungi</taxon>
        <taxon>Dikarya</taxon>
        <taxon>Basidiomycota</taxon>
        <taxon>Agaricomycotina</taxon>
        <taxon>Agaricomycetes</taxon>
        <taxon>Cantharellales</taxon>
        <taxon>Ceratobasidiaceae</taxon>
        <taxon>Rhizoctonia</taxon>
    </lineage>
</organism>
<dbReference type="AlphaFoldDB" id="A0A8H3GN41"/>
<comment type="caution">
    <text evidence="1">The sequence shown here is derived from an EMBL/GenBank/DDBJ whole genome shotgun (WGS) entry which is preliminary data.</text>
</comment>
<accession>A0A8H3GN41</accession>
<name>A0A8H3GN41_9AGAM</name>
<dbReference type="Proteomes" id="UP000663846">
    <property type="component" value="Unassembled WGS sequence"/>
</dbReference>
<dbReference type="EMBL" id="CAJMWS010000657">
    <property type="protein sequence ID" value="CAE6457202.1"/>
    <property type="molecule type" value="Genomic_DNA"/>
</dbReference>